<organism evidence="1">
    <name type="scientific">marine sediment metagenome</name>
    <dbReference type="NCBI Taxonomy" id="412755"/>
    <lineage>
        <taxon>unclassified sequences</taxon>
        <taxon>metagenomes</taxon>
        <taxon>ecological metagenomes</taxon>
    </lineage>
</organism>
<dbReference type="EMBL" id="LAZR01047466">
    <property type="protein sequence ID" value="KKK94160.1"/>
    <property type="molecule type" value="Genomic_DNA"/>
</dbReference>
<name>A0A0F9A7J1_9ZZZZ</name>
<accession>A0A0F9A7J1</accession>
<reference evidence="1" key="1">
    <citation type="journal article" date="2015" name="Nature">
        <title>Complex archaea that bridge the gap between prokaryotes and eukaryotes.</title>
        <authorList>
            <person name="Spang A."/>
            <person name="Saw J.H."/>
            <person name="Jorgensen S.L."/>
            <person name="Zaremba-Niedzwiedzka K."/>
            <person name="Martijn J."/>
            <person name="Lind A.E."/>
            <person name="van Eijk R."/>
            <person name="Schleper C."/>
            <person name="Guy L."/>
            <person name="Ettema T.J."/>
        </authorList>
    </citation>
    <scope>NUCLEOTIDE SEQUENCE</scope>
</reference>
<sequence length="100" mass="12037">MIIRRILNQVKDLIFDLNDIFPLIGSPLIYGWRILHNLKFIIGKKTLETNLQLKYSLERKNFNKIYSVKPNKIQYCLANKFNKWNKDSKILEGRWNRSKI</sequence>
<comment type="caution">
    <text evidence="1">The sequence shown here is derived from an EMBL/GenBank/DDBJ whole genome shotgun (WGS) entry which is preliminary data.</text>
</comment>
<dbReference type="AlphaFoldDB" id="A0A0F9A7J1"/>
<gene>
    <name evidence="1" type="ORF">LCGC14_2685650</name>
</gene>
<evidence type="ECO:0000313" key="1">
    <source>
        <dbReference type="EMBL" id="KKK94160.1"/>
    </source>
</evidence>
<protein>
    <submittedName>
        <fullName evidence="1">Uncharacterized protein</fullName>
    </submittedName>
</protein>
<feature type="non-terminal residue" evidence="1">
    <location>
        <position position="100"/>
    </location>
</feature>
<proteinExistence type="predicted"/>